<keyword evidence="5" id="KW-1185">Reference proteome</keyword>
<comment type="caution">
    <text evidence="4">The sequence shown here is derived from an EMBL/GenBank/DDBJ whole genome shotgun (WGS) entry which is preliminary data.</text>
</comment>
<dbReference type="GO" id="GO:0005634">
    <property type="term" value="C:nucleus"/>
    <property type="evidence" value="ECO:0007669"/>
    <property type="project" value="UniProtKB-SubCell"/>
</dbReference>
<evidence type="ECO:0000313" key="5">
    <source>
        <dbReference type="Proteomes" id="UP000271974"/>
    </source>
</evidence>
<reference evidence="4 5" key="1">
    <citation type="submission" date="2019-01" db="EMBL/GenBank/DDBJ databases">
        <title>A draft genome assembly of the solar-powered sea slug Elysia chlorotica.</title>
        <authorList>
            <person name="Cai H."/>
            <person name="Li Q."/>
            <person name="Fang X."/>
            <person name="Li J."/>
            <person name="Curtis N.E."/>
            <person name="Altenburger A."/>
            <person name="Shibata T."/>
            <person name="Feng M."/>
            <person name="Maeda T."/>
            <person name="Schwartz J.A."/>
            <person name="Shigenobu S."/>
            <person name="Lundholm N."/>
            <person name="Nishiyama T."/>
            <person name="Yang H."/>
            <person name="Hasebe M."/>
            <person name="Li S."/>
            <person name="Pierce S.K."/>
            <person name="Wang J."/>
        </authorList>
    </citation>
    <scope>NUCLEOTIDE SEQUENCE [LARGE SCALE GENOMIC DNA]</scope>
    <source>
        <strain evidence="4">EC2010</strain>
        <tissue evidence="4">Whole organism of an adult</tissue>
    </source>
</reference>
<accession>A0A3S1ABK4</accession>
<dbReference type="InterPro" id="IPR033053">
    <property type="entry name" value="Hir3/CABIN1"/>
</dbReference>
<feature type="non-terminal residue" evidence="4">
    <location>
        <position position="109"/>
    </location>
</feature>
<organism evidence="4 5">
    <name type="scientific">Elysia chlorotica</name>
    <name type="common">Eastern emerald elysia</name>
    <name type="synonym">Sea slug</name>
    <dbReference type="NCBI Taxonomy" id="188477"/>
    <lineage>
        <taxon>Eukaryota</taxon>
        <taxon>Metazoa</taxon>
        <taxon>Spiralia</taxon>
        <taxon>Lophotrochozoa</taxon>
        <taxon>Mollusca</taxon>
        <taxon>Gastropoda</taxon>
        <taxon>Heterobranchia</taxon>
        <taxon>Euthyneura</taxon>
        <taxon>Panpulmonata</taxon>
        <taxon>Sacoglossa</taxon>
        <taxon>Placobranchoidea</taxon>
        <taxon>Plakobranchidae</taxon>
        <taxon>Elysia</taxon>
    </lineage>
</organism>
<dbReference type="AlphaFoldDB" id="A0A3S1ABK4"/>
<comment type="subcellular location">
    <subcellularLocation>
        <location evidence="1">Nucleus</location>
    </subcellularLocation>
</comment>
<evidence type="ECO:0000313" key="4">
    <source>
        <dbReference type="EMBL" id="RUS87613.1"/>
    </source>
</evidence>
<dbReference type="PANTHER" id="PTHR15502">
    <property type="entry name" value="CALCINEURIN-BINDING PROTEIN CABIN 1-RELATED"/>
    <property type="match status" value="1"/>
</dbReference>
<dbReference type="Proteomes" id="UP000271974">
    <property type="component" value="Unassembled WGS sequence"/>
</dbReference>
<keyword evidence="2" id="KW-0539">Nucleus</keyword>
<dbReference type="STRING" id="188477.A0A3S1ABK4"/>
<dbReference type="EMBL" id="RQTK01000105">
    <property type="protein sequence ID" value="RUS87613.1"/>
    <property type="molecule type" value="Genomic_DNA"/>
</dbReference>
<gene>
    <name evidence="4" type="ORF">EGW08_004598</name>
</gene>
<proteinExistence type="predicted"/>
<dbReference type="GO" id="GO:0031491">
    <property type="term" value="F:nucleosome binding"/>
    <property type="evidence" value="ECO:0007669"/>
    <property type="project" value="TreeGrafter"/>
</dbReference>
<dbReference type="GO" id="GO:0006325">
    <property type="term" value="P:chromatin organization"/>
    <property type="evidence" value="ECO:0007669"/>
    <property type="project" value="InterPro"/>
</dbReference>
<dbReference type="PANTHER" id="PTHR15502:SF7">
    <property type="entry name" value="CALCINEURIN-BINDING PROTEIN CABIN-1"/>
    <property type="match status" value="1"/>
</dbReference>
<name>A0A3S1ABK4_ELYCH</name>
<protein>
    <submittedName>
        <fullName evidence="4">Uncharacterized protein</fullName>
    </submittedName>
</protein>
<evidence type="ECO:0000256" key="1">
    <source>
        <dbReference type="ARBA" id="ARBA00004123"/>
    </source>
</evidence>
<dbReference type="OrthoDB" id="77564at2759"/>
<sequence>MIRISALNDSSSSEDEEACNKPTQTKEAKESEAFAAYNKALSYQQSGNWEYAEKLLRNLFENPFVKEATTLVESDDEAPSSSSPLHPGLQLLYLVHKNLASILLQRKDL</sequence>
<evidence type="ECO:0000256" key="2">
    <source>
        <dbReference type="ARBA" id="ARBA00023242"/>
    </source>
</evidence>
<evidence type="ECO:0000256" key="3">
    <source>
        <dbReference type="SAM" id="MobiDB-lite"/>
    </source>
</evidence>
<feature type="region of interest" description="Disordered" evidence="3">
    <location>
        <begin position="1"/>
        <end position="30"/>
    </location>
</feature>